<dbReference type="EMBL" id="HBIP01027844">
    <property type="protein sequence ID" value="CAE0501766.1"/>
    <property type="molecule type" value="Transcribed_RNA"/>
</dbReference>
<feature type="compositionally biased region" description="Gly residues" evidence="1">
    <location>
        <begin position="65"/>
        <end position="77"/>
    </location>
</feature>
<organism evidence="2">
    <name type="scientific">Dunaliella tertiolecta</name>
    <name type="common">Green alga</name>
    <dbReference type="NCBI Taxonomy" id="3047"/>
    <lineage>
        <taxon>Eukaryota</taxon>
        <taxon>Viridiplantae</taxon>
        <taxon>Chlorophyta</taxon>
        <taxon>core chlorophytes</taxon>
        <taxon>Chlorophyceae</taxon>
        <taxon>CS clade</taxon>
        <taxon>Chlamydomonadales</taxon>
        <taxon>Dunaliellaceae</taxon>
        <taxon>Dunaliella</taxon>
    </lineage>
</organism>
<sequence>MSQPSGLQLLEHLPQDANEALQQLSLATTFLGANYIAEHAASILGALQPLLGFKVLGTCVPEGKPGAGSHAGDGTEAGGLSAAATPPTKSRSPPAPQKAAAAAGQAVVVCNR</sequence>
<protein>
    <submittedName>
        <fullName evidence="2">Uncharacterized protein</fullName>
    </submittedName>
</protein>
<gene>
    <name evidence="2" type="ORF">DTER00134_LOCUS16839</name>
</gene>
<evidence type="ECO:0000256" key="1">
    <source>
        <dbReference type="SAM" id="MobiDB-lite"/>
    </source>
</evidence>
<name>A0A7S3R3W9_DUNTE</name>
<proteinExistence type="predicted"/>
<dbReference type="AlphaFoldDB" id="A0A7S3R3W9"/>
<evidence type="ECO:0000313" key="2">
    <source>
        <dbReference type="EMBL" id="CAE0501766.1"/>
    </source>
</evidence>
<accession>A0A7S3R3W9</accession>
<reference evidence="2" key="1">
    <citation type="submission" date="2021-01" db="EMBL/GenBank/DDBJ databases">
        <authorList>
            <person name="Corre E."/>
            <person name="Pelletier E."/>
            <person name="Niang G."/>
            <person name="Scheremetjew M."/>
            <person name="Finn R."/>
            <person name="Kale V."/>
            <person name="Holt S."/>
            <person name="Cochrane G."/>
            <person name="Meng A."/>
            <person name="Brown T."/>
            <person name="Cohen L."/>
        </authorList>
    </citation>
    <scope>NUCLEOTIDE SEQUENCE</scope>
    <source>
        <strain evidence="2">CCMP1320</strain>
    </source>
</reference>
<feature type="region of interest" description="Disordered" evidence="1">
    <location>
        <begin position="62"/>
        <end position="100"/>
    </location>
</feature>